<keyword evidence="4 7" id="KW-1133">Transmembrane helix</keyword>
<dbReference type="GO" id="GO:0016020">
    <property type="term" value="C:membrane"/>
    <property type="evidence" value="ECO:0007669"/>
    <property type="project" value="UniProtKB-SubCell"/>
</dbReference>
<comment type="subcellular location">
    <subcellularLocation>
        <location evidence="1">Membrane</location>
        <topology evidence="1">Single-pass membrane protein</topology>
    </subcellularLocation>
</comment>
<dbReference type="Pfam" id="PF08239">
    <property type="entry name" value="SH3_3"/>
    <property type="match status" value="1"/>
</dbReference>
<keyword evidence="3" id="KW-0732">Signal</keyword>
<evidence type="ECO:0000313" key="10">
    <source>
        <dbReference type="Proteomes" id="UP000605201"/>
    </source>
</evidence>
<comment type="caution">
    <text evidence="9">The sequence shown here is derived from an EMBL/GenBank/DDBJ whole genome shotgun (WGS) entry which is preliminary data.</text>
</comment>
<dbReference type="Proteomes" id="UP000605201">
    <property type="component" value="Unassembled WGS sequence"/>
</dbReference>
<dbReference type="Gene3D" id="2.30.30.40">
    <property type="entry name" value="SH3 Domains"/>
    <property type="match status" value="1"/>
</dbReference>
<dbReference type="EMBL" id="JACNIG010000244">
    <property type="protein sequence ID" value="MBC8432708.1"/>
    <property type="molecule type" value="Genomic_DNA"/>
</dbReference>
<evidence type="ECO:0000256" key="4">
    <source>
        <dbReference type="ARBA" id="ARBA00022989"/>
    </source>
</evidence>
<keyword evidence="6" id="KW-0175">Coiled coil</keyword>
<gene>
    <name evidence="9" type="ORF">H8D96_12420</name>
</gene>
<evidence type="ECO:0000256" key="1">
    <source>
        <dbReference type="ARBA" id="ARBA00004167"/>
    </source>
</evidence>
<evidence type="ECO:0000256" key="5">
    <source>
        <dbReference type="ARBA" id="ARBA00023136"/>
    </source>
</evidence>
<dbReference type="NCBIfam" id="TIGR04211">
    <property type="entry name" value="SH3_and_anchor"/>
    <property type="match status" value="1"/>
</dbReference>
<evidence type="ECO:0000256" key="3">
    <source>
        <dbReference type="ARBA" id="ARBA00022729"/>
    </source>
</evidence>
<name>A0A8J6P1P2_9BACT</name>
<dbReference type="InterPro" id="IPR003646">
    <property type="entry name" value="SH3-like_bac-type"/>
</dbReference>
<accession>A0A8J6P1P2</accession>
<keyword evidence="5 7" id="KW-0472">Membrane</keyword>
<organism evidence="9 10">
    <name type="scientific">Candidatus Desulfatibia vada</name>
    <dbReference type="NCBI Taxonomy" id="2841696"/>
    <lineage>
        <taxon>Bacteria</taxon>
        <taxon>Pseudomonadati</taxon>
        <taxon>Thermodesulfobacteriota</taxon>
        <taxon>Desulfobacteria</taxon>
        <taxon>Desulfobacterales</taxon>
        <taxon>Desulfobacterales incertae sedis</taxon>
        <taxon>Candidatus Desulfatibia</taxon>
    </lineage>
</organism>
<evidence type="ECO:0000313" key="9">
    <source>
        <dbReference type="EMBL" id="MBC8432708.1"/>
    </source>
</evidence>
<feature type="domain" description="SH3b" evidence="8">
    <location>
        <begin position="30"/>
        <end position="93"/>
    </location>
</feature>
<proteinExistence type="predicted"/>
<sequence>MRNTGIMKSNLIFLFLLLTIPVGFVVAAHADTQYVSDMLVLTIRDNPDKDANILGNLKTADPVEILEAGDRFMRIRTKEGLEGWVQKNFITADKPKAIIIKEMKNEISQLKSKLEEFENNRDADLNEIRASSQDDKLKIKQFTEKYNNLLKESKTKTATLTGERDKLKAINTELNIEVDNLKQDLNSNPKTKRIQFFLVGAGVLLLGFFLGLASKRKKSYYR</sequence>
<evidence type="ECO:0000259" key="8">
    <source>
        <dbReference type="SMART" id="SM00287"/>
    </source>
</evidence>
<feature type="transmembrane region" description="Helical" evidence="7">
    <location>
        <begin position="194"/>
        <end position="213"/>
    </location>
</feature>
<evidence type="ECO:0000256" key="2">
    <source>
        <dbReference type="ARBA" id="ARBA00022692"/>
    </source>
</evidence>
<evidence type="ECO:0000256" key="7">
    <source>
        <dbReference type="SAM" id="Phobius"/>
    </source>
</evidence>
<reference evidence="9 10" key="1">
    <citation type="submission" date="2020-08" db="EMBL/GenBank/DDBJ databases">
        <title>Bridging the membrane lipid divide: bacteria of the FCB group superphylum have the potential to synthesize archaeal ether lipids.</title>
        <authorList>
            <person name="Villanueva L."/>
            <person name="Von Meijenfeldt F.A.B."/>
            <person name="Westbye A.B."/>
            <person name="Yadav S."/>
            <person name="Hopmans E.C."/>
            <person name="Dutilh B.E."/>
            <person name="Sinninghe Damste J.S."/>
        </authorList>
    </citation>
    <scope>NUCLEOTIDE SEQUENCE [LARGE SCALE GENOMIC DNA]</scope>
    <source>
        <strain evidence="9">NIOZ-UU17</strain>
    </source>
</reference>
<dbReference type="InterPro" id="IPR016476">
    <property type="entry name" value="SH3_dom_pro"/>
</dbReference>
<feature type="coiled-coil region" evidence="6">
    <location>
        <begin position="100"/>
        <end position="134"/>
    </location>
</feature>
<protein>
    <submittedName>
        <fullName evidence="9">TIGR04211 family SH3 domain-containing protein</fullName>
    </submittedName>
</protein>
<dbReference type="AlphaFoldDB" id="A0A8J6P1P2"/>
<dbReference type="SMART" id="SM00287">
    <property type="entry name" value="SH3b"/>
    <property type="match status" value="1"/>
</dbReference>
<keyword evidence="2 7" id="KW-0812">Transmembrane</keyword>
<evidence type="ECO:0000256" key="6">
    <source>
        <dbReference type="SAM" id="Coils"/>
    </source>
</evidence>